<dbReference type="Proteomes" id="UP001439984">
    <property type="component" value="Unassembled WGS sequence"/>
</dbReference>
<dbReference type="RefSeq" id="WP_223383293.1">
    <property type="nucleotide sequence ID" value="NZ_JBBNIB010000135.1"/>
</dbReference>
<sequence>MQVWSKVDFGTGTVTFLDDTRKEDMLQVEYPNSFLLDMGWYQDRYIISIIQNFDWTHPVQQYETAERNQLPKLLTEAVRLVEKESQSAGAN</sequence>
<reference evidence="1 2" key="1">
    <citation type="submission" date="2024-04" db="EMBL/GenBank/DDBJ databases">
        <title>Human intestinal bacterial collection.</title>
        <authorList>
            <person name="Pauvert C."/>
            <person name="Hitch T.C.A."/>
            <person name="Clavel T."/>
        </authorList>
    </citation>
    <scope>NUCLEOTIDE SEQUENCE [LARGE SCALE GENOMIC DNA]</scope>
    <source>
        <strain evidence="1 2">CLA-AA-H236</strain>
    </source>
</reference>
<comment type="caution">
    <text evidence="1">The sequence shown here is derived from an EMBL/GenBank/DDBJ whole genome shotgun (WGS) entry which is preliminary data.</text>
</comment>
<dbReference type="EMBL" id="JBBNIB010000135">
    <property type="protein sequence ID" value="MEQ2688557.1"/>
    <property type="molecule type" value="Genomic_DNA"/>
</dbReference>
<name>A0ABV1INY7_9FIRM</name>
<organism evidence="1 2">
    <name type="scientific">Faecalibacterium longum</name>
    <dbReference type="NCBI Taxonomy" id="1851428"/>
    <lineage>
        <taxon>Bacteria</taxon>
        <taxon>Bacillati</taxon>
        <taxon>Bacillota</taxon>
        <taxon>Clostridia</taxon>
        <taxon>Eubacteriales</taxon>
        <taxon>Oscillospiraceae</taxon>
        <taxon>Faecalibacterium</taxon>
    </lineage>
</organism>
<keyword evidence="2" id="KW-1185">Reference proteome</keyword>
<protein>
    <submittedName>
        <fullName evidence="1">Uncharacterized protein</fullName>
    </submittedName>
</protein>
<evidence type="ECO:0000313" key="2">
    <source>
        <dbReference type="Proteomes" id="UP001439984"/>
    </source>
</evidence>
<proteinExistence type="predicted"/>
<gene>
    <name evidence="1" type="ORF">AAAU72_10300</name>
</gene>
<evidence type="ECO:0000313" key="1">
    <source>
        <dbReference type="EMBL" id="MEQ2688557.1"/>
    </source>
</evidence>
<accession>A0ABV1INY7</accession>